<dbReference type="EMBL" id="LSYV01000030">
    <property type="protein sequence ID" value="KXZ48321.1"/>
    <property type="molecule type" value="Genomic_DNA"/>
</dbReference>
<feature type="coiled-coil region" evidence="1">
    <location>
        <begin position="154"/>
        <end position="237"/>
    </location>
</feature>
<evidence type="ECO:0000256" key="1">
    <source>
        <dbReference type="SAM" id="Coils"/>
    </source>
</evidence>
<organism evidence="3 4">
    <name type="scientific">Gonium pectorale</name>
    <name type="common">Green alga</name>
    <dbReference type="NCBI Taxonomy" id="33097"/>
    <lineage>
        <taxon>Eukaryota</taxon>
        <taxon>Viridiplantae</taxon>
        <taxon>Chlorophyta</taxon>
        <taxon>core chlorophytes</taxon>
        <taxon>Chlorophyceae</taxon>
        <taxon>CS clade</taxon>
        <taxon>Chlamydomonadales</taxon>
        <taxon>Volvocaceae</taxon>
        <taxon>Gonium</taxon>
    </lineage>
</organism>
<proteinExistence type="predicted"/>
<feature type="compositionally biased region" description="Pro residues" evidence="2">
    <location>
        <begin position="115"/>
        <end position="131"/>
    </location>
</feature>
<comment type="caution">
    <text evidence="3">The sequence shown here is derived from an EMBL/GenBank/DDBJ whole genome shotgun (WGS) entry which is preliminary data.</text>
</comment>
<keyword evidence="4" id="KW-1185">Reference proteome</keyword>
<feature type="compositionally biased region" description="Gly residues" evidence="2">
    <location>
        <begin position="46"/>
        <end position="76"/>
    </location>
</feature>
<dbReference type="STRING" id="33097.A0A150GEN7"/>
<accession>A0A150GEN7</accession>
<dbReference type="SUPFAM" id="SSF57997">
    <property type="entry name" value="Tropomyosin"/>
    <property type="match status" value="1"/>
</dbReference>
<dbReference type="AlphaFoldDB" id="A0A150GEN7"/>
<keyword evidence="1" id="KW-0175">Coiled coil</keyword>
<reference evidence="4" key="1">
    <citation type="journal article" date="2016" name="Nat. Commun.">
        <title>The Gonium pectorale genome demonstrates co-option of cell cycle regulation during the evolution of multicellularity.</title>
        <authorList>
            <person name="Hanschen E.R."/>
            <person name="Marriage T.N."/>
            <person name="Ferris P.J."/>
            <person name="Hamaji T."/>
            <person name="Toyoda A."/>
            <person name="Fujiyama A."/>
            <person name="Neme R."/>
            <person name="Noguchi H."/>
            <person name="Minakuchi Y."/>
            <person name="Suzuki M."/>
            <person name="Kawai-Toyooka H."/>
            <person name="Smith D.R."/>
            <person name="Sparks H."/>
            <person name="Anderson J."/>
            <person name="Bakaric R."/>
            <person name="Luria V."/>
            <person name="Karger A."/>
            <person name="Kirschner M.W."/>
            <person name="Durand P.M."/>
            <person name="Michod R.E."/>
            <person name="Nozaki H."/>
            <person name="Olson B.J."/>
        </authorList>
    </citation>
    <scope>NUCLEOTIDE SEQUENCE [LARGE SCALE GENOMIC DNA]</scope>
    <source>
        <strain evidence="4">NIES-2863</strain>
    </source>
</reference>
<protein>
    <submittedName>
        <fullName evidence="3">Uncharacterized protein</fullName>
    </submittedName>
</protein>
<dbReference type="Proteomes" id="UP000075714">
    <property type="component" value="Unassembled WGS sequence"/>
</dbReference>
<evidence type="ECO:0000313" key="3">
    <source>
        <dbReference type="EMBL" id="KXZ48321.1"/>
    </source>
</evidence>
<dbReference type="OrthoDB" id="549990at2759"/>
<feature type="region of interest" description="Disordered" evidence="2">
    <location>
        <begin position="39"/>
        <end position="145"/>
    </location>
</feature>
<feature type="compositionally biased region" description="Low complexity" evidence="2">
    <location>
        <begin position="79"/>
        <end position="94"/>
    </location>
</feature>
<sequence>MRPQGNRSDNIWAALRSSSDARVAAKQEQQRQIALQLQQQGLPLPGRGGIASAGAGTGRGEGSMDGGGYYGPGGGQEPRMAWGDGGAAARMMGRLPPLEPGQQQSPPHPVEQLPPGRPPPAVYLDPLPPRNSPGSPGGGGYGIVLRHSSSAAEDNRLSERLAALEARAAVAEQRASAAEQRAAGAEARAMTLERTTSEMNRAYDMANQRLAGVAGDLQRASSELADLRLRHEGAHANSAQVGAGGGACVLVGGGDSGFGRHSQ</sequence>
<name>A0A150GEN7_GONPE</name>
<gene>
    <name evidence="3" type="ORF">GPECTOR_29g95</name>
</gene>
<evidence type="ECO:0000313" key="4">
    <source>
        <dbReference type="Proteomes" id="UP000075714"/>
    </source>
</evidence>
<evidence type="ECO:0000256" key="2">
    <source>
        <dbReference type="SAM" id="MobiDB-lite"/>
    </source>
</evidence>